<dbReference type="Proteomes" id="UP001174136">
    <property type="component" value="Unassembled WGS sequence"/>
</dbReference>
<feature type="transmembrane region" description="Helical" evidence="1">
    <location>
        <begin position="165"/>
        <end position="186"/>
    </location>
</feature>
<proteinExistence type="predicted"/>
<protein>
    <submittedName>
        <fullName evidence="2">Uncharacterized protein</fullName>
    </submittedName>
</protein>
<feature type="transmembrane region" description="Helical" evidence="1">
    <location>
        <begin position="123"/>
        <end position="144"/>
    </location>
</feature>
<feature type="transmembrane region" description="Helical" evidence="1">
    <location>
        <begin position="224"/>
        <end position="241"/>
    </location>
</feature>
<feature type="transmembrane region" description="Helical" evidence="1">
    <location>
        <begin position="198"/>
        <end position="217"/>
    </location>
</feature>
<accession>A0AA47NPI1</accession>
<comment type="caution">
    <text evidence="2">The sequence shown here is derived from an EMBL/GenBank/DDBJ whole genome shotgun (WGS) entry which is preliminary data.</text>
</comment>
<dbReference type="PANTHER" id="PTHR33802:SF4">
    <property type="entry name" value="SI:DKEY-29D8.3"/>
    <property type="match status" value="1"/>
</dbReference>
<keyword evidence="1" id="KW-0472">Membrane</keyword>
<dbReference type="AlphaFoldDB" id="A0AA47NPI1"/>
<keyword evidence="1" id="KW-0812">Transmembrane</keyword>
<organism evidence="2 3">
    <name type="scientific">Merluccius polli</name>
    <name type="common">Benguela hake</name>
    <name type="synonym">Merluccius cadenati</name>
    <dbReference type="NCBI Taxonomy" id="89951"/>
    <lineage>
        <taxon>Eukaryota</taxon>
        <taxon>Metazoa</taxon>
        <taxon>Chordata</taxon>
        <taxon>Craniata</taxon>
        <taxon>Vertebrata</taxon>
        <taxon>Euteleostomi</taxon>
        <taxon>Actinopterygii</taxon>
        <taxon>Neopterygii</taxon>
        <taxon>Teleostei</taxon>
        <taxon>Neoteleostei</taxon>
        <taxon>Acanthomorphata</taxon>
        <taxon>Zeiogadaria</taxon>
        <taxon>Gadariae</taxon>
        <taxon>Gadiformes</taxon>
        <taxon>Gadoidei</taxon>
        <taxon>Merlucciidae</taxon>
        <taxon>Merluccius</taxon>
    </lineage>
</organism>
<evidence type="ECO:0000313" key="3">
    <source>
        <dbReference type="Proteomes" id="UP001174136"/>
    </source>
</evidence>
<feature type="transmembrane region" description="Helical" evidence="1">
    <location>
        <begin position="56"/>
        <end position="77"/>
    </location>
</feature>
<feature type="transmembrane region" description="Helical" evidence="1">
    <location>
        <begin position="98"/>
        <end position="117"/>
    </location>
</feature>
<keyword evidence="1" id="KW-1133">Transmembrane helix</keyword>
<name>A0AA47NPI1_MERPO</name>
<keyword evidence="3" id="KW-1185">Reference proteome</keyword>
<reference evidence="2" key="1">
    <citation type="journal article" date="2023" name="Front. Mar. Sci.">
        <title>A new Merluccius polli reference genome to investigate the effects of global change in West African waters.</title>
        <authorList>
            <person name="Mateo J.L."/>
            <person name="Blanco-Fernandez C."/>
            <person name="Garcia-Vazquez E."/>
            <person name="Machado-Schiaffino G."/>
        </authorList>
    </citation>
    <scope>NUCLEOTIDE SEQUENCE</scope>
    <source>
        <strain evidence="2">C29</strain>
        <tissue evidence="2">Fin</tissue>
    </source>
</reference>
<dbReference type="PANTHER" id="PTHR33802">
    <property type="entry name" value="SI:CH211-161H7.5-RELATED"/>
    <property type="match status" value="1"/>
</dbReference>
<evidence type="ECO:0000313" key="2">
    <source>
        <dbReference type="EMBL" id="KAK0132680.1"/>
    </source>
</evidence>
<evidence type="ECO:0000256" key="1">
    <source>
        <dbReference type="SAM" id="Phobius"/>
    </source>
</evidence>
<dbReference type="EMBL" id="JAOPHQ010006196">
    <property type="protein sequence ID" value="KAK0132680.1"/>
    <property type="molecule type" value="Genomic_DNA"/>
</dbReference>
<sequence length="306" mass="34479">MGEHCPGRLVCILLSVLMFIFSLTFNGLAVVGIAPFRYTTGDVSAMFDTQITPIGWTFNIWALIYSFLIGMNVYIVAGLCRRRNSYGYVYCSPPVLPYGFFISWCINMGLNIGWLVLWDQGDMLVALIFLIGVILTNYSMMAFSCHGLHVYGAWLNKYHKVQNGLGLYTTWTTIATLINLSIVLTYDANMTPLDAASVSYSLLTAVLFSWFILENFVIEKHMRCILTVYPVVIWALLGNLVKNFDDTSPNRNGLFIAVLLAAACVMFVTRMIVVIWRSIKHPIYEDVNPDAMQPMEVAAKQKKALR</sequence>
<feature type="transmembrane region" description="Helical" evidence="1">
    <location>
        <begin position="253"/>
        <end position="276"/>
    </location>
</feature>
<gene>
    <name evidence="2" type="ORF">N1851_032444</name>
</gene>
<feature type="transmembrane region" description="Helical" evidence="1">
    <location>
        <begin position="12"/>
        <end position="36"/>
    </location>
</feature>